<sequence>MENKIAISKSTAADIDRLMEIRLEMLRVVNGLEADYEFSDELKTESRGYFLSGDQTTLLATDGEKTIGCASINYITIMPTFSHPTGKRAFLMSVYTQKEYRRMGIARRMVGQLVGEARAKGCSEIILDATEEGRPLYKSLGFKESGETMCLQL</sequence>
<organism evidence="2 3">
    <name type="scientific">Treponema saccharophilum DSM 2985</name>
    <dbReference type="NCBI Taxonomy" id="907348"/>
    <lineage>
        <taxon>Bacteria</taxon>
        <taxon>Pseudomonadati</taxon>
        <taxon>Spirochaetota</taxon>
        <taxon>Spirochaetia</taxon>
        <taxon>Spirochaetales</taxon>
        <taxon>Treponemataceae</taxon>
        <taxon>Treponema</taxon>
    </lineage>
</organism>
<accession>H7EKZ8</accession>
<dbReference type="eggNOG" id="COG0456">
    <property type="taxonomic scope" value="Bacteria"/>
</dbReference>
<proteinExistence type="predicted"/>
<dbReference type="InterPro" id="IPR000182">
    <property type="entry name" value="GNAT_dom"/>
</dbReference>
<dbReference type="RefSeq" id="WP_002704460.1">
    <property type="nucleotide sequence ID" value="NZ_AGRW01000047.1"/>
</dbReference>
<dbReference type="CDD" id="cd04301">
    <property type="entry name" value="NAT_SF"/>
    <property type="match status" value="1"/>
</dbReference>
<keyword evidence="2" id="KW-0808">Transferase</keyword>
<evidence type="ECO:0000313" key="2">
    <source>
        <dbReference type="EMBL" id="EIC01723.1"/>
    </source>
</evidence>
<evidence type="ECO:0000313" key="3">
    <source>
        <dbReference type="Proteomes" id="UP000003571"/>
    </source>
</evidence>
<dbReference type="PANTHER" id="PTHR13355">
    <property type="entry name" value="GLUCOSAMINE 6-PHOSPHATE N-ACETYLTRANSFERASE"/>
    <property type="match status" value="1"/>
</dbReference>
<dbReference type="PANTHER" id="PTHR13355:SF15">
    <property type="entry name" value="GCN5-RELATED N-ACETYLTRANSFERASE 3, CHLOROPLASTIC"/>
    <property type="match status" value="1"/>
</dbReference>
<gene>
    <name evidence="2" type="ORF">TresaDRAFT_1012</name>
</gene>
<dbReference type="Pfam" id="PF00583">
    <property type="entry name" value="Acetyltransf_1"/>
    <property type="match status" value="1"/>
</dbReference>
<keyword evidence="3" id="KW-1185">Reference proteome</keyword>
<dbReference type="Proteomes" id="UP000003571">
    <property type="component" value="Unassembled WGS sequence"/>
</dbReference>
<dbReference type="STRING" id="907348.TresaDRAFT_1012"/>
<comment type="caution">
    <text evidence="2">The sequence shown here is derived from an EMBL/GenBank/DDBJ whole genome shotgun (WGS) entry which is preliminary data.</text>
</comment>
<dbReference type="GO" id="GO:0008080">
    <property type="term" value="F:N-acetyltransferase activity"/>
    <property type="evidence" value="ECO:0007669"/>
    <property type="project" value="TreeGrafter"/>
</dbReference>
<name>H7EKZ8_9SPIR</name>
<protein>
    <submittedName>
        <fullName evidence="2">GCN5-related N-acetyltransferase</fullName>
    </submittedName>
</protein>
<dbReference type="SUPFAM" id="SSF55729">
    <property type="entry name" value="Acyl-CoA N-acyltransferases (Nat)"/>
    <property type="match status" value="1"/>
</dbReference>
<dbReference type="InterPro" id="IPR039143">
    <property type="entry name" value="GNPNAT1-like"/>
</dbReference>
<dbReference type="Gene3D" id="3.40.630.30">
    <property type="match status" value="1"/>
</dbReference>
<dbReference type="InterPro" id="IPR016181">
    <property type="entry name" value="Acyl_CoA_acyltransferase"/>
</dbReference>
<evidence type="ECO:0000259" key="1">
    <source>
        <dbReference type="PROSITE" id="PS51186"/>
    </source>
</evidence>
<dbReference type="PATRIC" id="fig|907348.3.peg.1579"/>
<dbReference type="EMBL" id="AGRW01000047">
    <property type="protein sequence ID" value="EIC01723.1"/>
    <property type="molecule type" value="Genomic_DNA"/>
</dbReference>
<dbReference type="AlphaFoldDB" id="H7EKZ8"/>
<feature type="domain" description="N-acetyltransferase" evidence="1">
    <location>
        <begin position="5"/>
        <end position="153"/>
    </location>
</feature>
<reference evidence="2 3" key="1">
    <citation type="submission" date="2011-09" db="EMBL/GenBank/DDBJ databases">
        <title>The draft genome of Treponema saccharophilum DSM 2985.</title>
        <authorList>
            <consortium name="US DOE Joint Genome Institute (JGI-PGF)"/>
            <person name="Lucas S."/>
            <person name="Copeland A."/>
            <person name="Lapidus A."/>
            <person name="Glavina del Rio T."/>
            <person name="Dalin E."/>
            <person name="Tice H."/>
            <person name="Bruce D."/>
            <person name="Goodwin L."/>
            <person name="Pitluck S."/>
            <person name="Peters L."/>
            <person name="Kyrpides N."/>
            <person name="Mavromatis K."/>
            <person name="Ivanova N."/>
            <person name="Markowitz V."/>
            <person name="Cheng J.-F."/>
            <person name="Hugenholtz P."/>
            <person name="Woyke T."/>
            <person name="Wu D."/>
            <person name="Gronow S."/>
            <person name="Wellnitz S."/>
            <person name="Brambilla E."/>
            <person name="Klenk H.-P."/>
            <person name="Eisen J.A."/>
        </authorList>
    </citation>
    <scope>NUCLEOTIDE SEQUENCE [LARGE SCALE GENOMIC DNA]</scope>
    <source>
        <strain evidence="2 3">DSM 2985</strain>
    </source>
</reference>
<dbReference type="PROSITE" id="PS51186">
    <property type="entry name" value="GNAT"/>
    <property type="match status" value="1"/>
</dbReference>
<dbReference type="OrthoDB" id="119498at2"/>